<accession>A0A938Y1D4</accession>
<feature type="region of interest" description="Disordered" evidence="1">
    <location>
        <begin position="27"/>
        <end position="74"/>
    </location>
</feature>
<dbReference type="RefSeq" id="WP_204517529.1">
    <property type="nucleotide sequence ID" value="NZ_BAABIN010000033.1"/>
</dbReference>
<evidence type="ECO:0000313" key="4">
    <source>
        <dbReference type="Proteomes" id="UP000717624"/>
    </source>
</evidence>
<sequence length="230" mass="24646">MKNKTKGIILLFSAFLLLAAAGCGQSKQAQTTEQPAAAEQPTDQQDQSTQPPTPPQQAPADGAAEQASVPPVTEMNEQAAVKLVTEGMKRYWHVMSGGEGAGGTTDGGPIATVTVNGQEYRYLGSDLETKEKLTAYLAQVYTPEAIAQLLKDANLVEHEGKMVQPNADGGSMLRWEDALASLIDGNEESKQYELKVPYGEGNDVEFAVVEVDMKKLAQGWLINTSPAQLH</sequence>
<feature type="chain" id="PRO_5037528708" evidence="2">
    <location>
        <begin position="30"/>
        <end position="230"/>
    </location>
</feature>
<reference evidence="3" key="1">
    <citation type="submission" date="2021-01" db="EMBL/GenBank/DDBJ databases">
        <title>Genomic Encyclopedia of Type Strains, Phase IV (KMG-IV): sequencing the most valuable type-strain genomes for metagenomic binning, comparative biology and taxonomic classification.</title>
        <authorList>
            <person name="Goeker M."/>
        </authorList>
    </citation>
    <scope>NUCLEOTIDE SEQUENCE</scope>
    <source>
        <strain evidence="3">DSM 25523</strain>
    </source>
</reference>
<dbReference type="Pfam" id="PF16800">
    <property type="entry name" value="Endopep_inhib"/>
    <property type="match status" value="1"/>
</dbReference>
<evidence type="ECO:0000256" key="2">
    <source>
        <dbReference type="SAM" id="SignalP"/>
    </source>
</evidence>
<keyword evidence="4" id="KW-1185">Reference proteome</keyword>
<organism evidence="3 4">
    <name type="scientific">Brevibacillus fulvus</name>
    <dbReference type="NCBI Taxonomy" id="1125967"/>
    <lineage>
        <taxon>Bacteria</taxon>
        <taxon>Bacillati</taxon>
        <taxon>Bacillota</taxon>
        <taxon>Bacilli</taxon>
        <taxon>Bacillales</taxon>
        <taxon>Paenibacillaceae</taxon>
        <taxon>Brevibacillus</taxon>
    </lineage>
</organism>
<feature type="signal peptide" evidence="2">
    <location>
        <begin position="1"/>
        <end position="29"/>
    </location>
</feature>
<proteinExistence type="predicted"/>
<dbReference type="PROSITE" id="PS51257">
    <property type="entry name" value="PROKAR_LIPOPROTEIN"/>
    <property type="match status" value="1"/>
</dbReference>
<dbReference type="EMBL" id="JAFBEB010000003">
    <property type="protein sequence ID" value="MBM7589812.1"/>
    <property type="molecule type" value="Genomic_DNA"/>
</dbReference>
<feature type="compositionally biased region" description="Low complexity" evidence="1">
    <location>
        <begin position="58"/>
        <end position="67"/>
    </location>
</feature>
<dbReference type="Gene3D" id="3.10.450.420">
    <property type="match status" value="1"/>
</dbReference>
<protein>
    <submittedName>
        <fullName evidence="3">Glucose/arabinose dehydrogenase</fullName>
    </submittedName>
</protein>
<dbReference type="Proteomes" id="UP000717624">
    <property type="component" value="Unassembled WGS sequence"/>
</dbReference>
<dbReference type="InterPro" id="IPR053749">
    <property type="entry name" value="TA_system-associated_sf"/>
</dbReference>
<feature type="compositionally biased region" description="Low complexity" evidence="1">
    <location>
        <begin position="28"/>
        <end position="50"/>
    </location>
</feature>
<keyword evidence="2" id="KW-0732">Signal</keyword>
<dbReference type="AlphaFoldDB" id="A0A938Y1D4"/>
<comment type="caution">
    <text evidence="3">The sequence shown here is derived from an EMBL/GenBank/DDBJ whole genome shotgun (WGS) entry which is preliminary data.</text>
</comment>
<evidence type="ECO:0000313" key="3">
    <source>
        <dbReference type="EMBL" id="MBM7589812.1"/>
    </source>
</evidence>
<evidence type="ECO:0000256" key="1">
    <source>
        <dbReference type="SAM" id="MobiDB-lite"/>
    </source>
</evidence>
<dbReference type="InterPro" id="IPR031841">
    <property type="entry name" value="Endopep_inhib"/>
</dbReference>
<gene>
    <name evidence="3" type="ORF">JOD01_001412</name>
</gene>
<name>A0A938Y1D4_9BACL</name>